<organism evidence="1 2">
    <name type="scientific">Neobacillus novalis</name>
    <dbReference type="NCBI Taxonomy" id="220687"/>
    <lineage>
        <taxon>Bacteria</taxon>
        <taxon>Bacillati</taxon>
        <taxon>Bacillota</taxon>
        <taxon>Bacilli</taxon>
        <taxon>Bacillales</taxon>
        <taxon>Bacillaceae</taxon>
        <taxon>Neobacillus</taxon>
    </lineage>
</organism>
<dbReference type="RefSeq" id="WP_066088596.1">
    <property type="nucleotide sequence ID" value="NZ_CP126114.1"/>
</dbReference>
<protein>
    <submittedName>
        <fullName evidence="1">Uncharacterized protein</fullName>
    </submittedName>
</protein>
<reference evidence="1" key="1">
    <citation type="submission" date="2023-05" db="EMBL/GenBank/DDBJ databases">
        <title>Comparative genomics of Bacillaceae isolates and their secondary metabolite potential.</title>
        <authorList>
            <person name="Song L."/>
            <person name="Nielsen L.J."/>
            <person name="Mohite O."/>
            <person name="Xu X."/>
            <person name="Weber T."/>
            <person name="Kovacs A.T."/>
        </authorList>
    </citation>
    <scope>NUCLEOTIDE SEQUENCE</scope>
    <source>
        <strain evidence="1">XLM17</strain>
    </source>
</reference>
<accession>A0AA95MII1</accession>
<keyword evidence="2" id="KW-1185">Reference proteome</keyword>
<sequence>MFEKFKVNHLFKGQVHERPHFSLRIQGHDYKGMVHGDKIHWYHPHPKQKHDEGFLDAVESKVFNMMKGHLVK</sequence>
<dbReference type="Proteomes" id="UP001178288">
    <property type="component" value="Chromosome"/>
</dbReference>
<dbReference type="EMBL" id="CP126114">
    <property type="protein sequence ID" value="WHY84200.1"/>
    <property type="molecule type" value="Genomic_DNA"/>
</dbReference>
<dbReference type="AlphaFoldDB" id="A0AA95MII1"/>
<gene>
    <name evidence="1" type="ORF">QNH39_16180</name>
</gene>
<evidence type="ECO:0000313" key="2">
    <source>
        <dbReference type="Proteomes" id="UP001178288"/>
    </source>
</evidence>
<evidence type="ECO:0000313" key="1">
    <source>
        <dbReference type="EMBL" id="WHY84200.1"/>
    </source>
</evidence>
<dbReference type="KEGG" id="nnv:QNH39_16180"/>
<name>A0AA95MII1_9BACI</name>
<proteinExistence type="predicted"/>